<dbReference type="PANTHER" id="PTHR16515:SF49">
    <property type="entry name" value="GASTRULA ZINC FINGER PROTEIN XLCGF49.1-LIKE-RELATED"/>
    <property type="match status" value="1"/>
</dbReference>
<evidence type="ECO:0000313" key="12">
    <source>
        <dbReference type="EMBL" id="CAE1245427.1"/>
    </source>
</evidence>
<dbReference type="FunFam" id="3.30.160.60:FF:000008">
    <property type="entry name" value="RB-associated KRAB zinc finger protein-like"/>
    <property type="match status" value="1"/>
</dbReference>
<dbReference type="PROSITE" id="PS50157">
    <property type="entry name" value="ZINC_FINGER_C2H2_2"/>
    <property type="match status" value="2"/>
</dbReference>
<comment type="caution">
    <text evidence="12">The sequence shown here is derived from an EMBL/GenBank/DDBJ whole genome shotgun (WGS) entry which is preliminary data.</text>
</comment>
<dbReference type="GO" id="GO:0003677">
    <property type="term" value="F:DNA binding"/>
    <property type="evidence" value="ECO:0007669"/>
    <property type="project" value="UniProtKB-KW"/>
</dbReference>
<comment type="similarity">
    <text evidence="2">Belongs to the krueppel C2H2-type zinc-finger protein family.</text>
</comment>
<evidence type="ECO:0000256" key="6">
    <source>
        <dbReference type="ARBA" id="ARBA00022833"/>
    </source>
</evidence>
<evidence type="ECO:0000256" key="4">
    <source>
        <dbReference type="ARBA" id="ARBA00022737"/>
    </source>
</evidence>
<keyword evidence="7" id="KW-0238">DNA-binding</keyword>
<evidence type="ECO:0000256" key="3">
    <source>
        <dbReference type="ARBA" id="ARBA00022723"/>
    </source>
</evidence>
<dbReference type="SMART" id="SM00355">
    <property type="entry name" value="ZnF_C2H2"/>
    <property type="match status" value="2"/>
</dbReference>
<dbReference type="GO" id="GO:0005634">
    <property type="term" value="C:nucleus"/>
    <property type="evidence" value="ECO:0007669"/>
    <property type="project" value="UniProtKB-SubCell"/>
</dbReference>
<dbReference type="InterPro" id="IPR013087">
    <property type="entry name" value="Znf_C2H2_type"/>
</dbReference>
<evidence type="ECO:0000256" key="10">
    <source>
        <dbReference type="SAM" id="MobiDB-lite"/>
    </source>
</evidence>
<evidence type="ECO:0000256" key="5">
    <source>
        <dbReference type="ARBA" id="ARBA00022771"/>
    </source>
</evidence>
<feature type="compositionally biased region" description="Low complexity" evidence="10">
    <location>
        <begin position="110"/>
        <end position="123"/>
    </location>
</feature>
<dbReference type="SUPFAM" id="SSF57667">
    <property type="entry name" value="beta-beta-alpha zinc fingers"/>
    <property type="match status" value="1"/>
</dbReference>
<reference evidence="12" key="1">
    <citation type="submission" date="2021-01" db="EMBL/GenBank/DDBJ databases">
        <authorList>
            <person name="Li R."/>
            <person name="Bekaert M."/>
        </authorList>
    </citation>
    <scope>NUCLEOTIDE SEQUENCE</scope>
    <source>
        <strain evidence="12">Farmed</strain>
    </source>
</reference>
<dbReference type="PROSITE" id="PS00028">
    <property type="entry name" value="ZINC_FINGER_C2H2_1"/>
    <property type="match status" value="2"/>
</dbReference>
<evidence type="ECO:0000256" key="8">
    <source>
        <dbReference type="ARBA" id="ARBA00023242"/>
    </source>
</evidence>
<dbReference type="Gene3D" id="3.30.160.60">
    <property type="entry name" value="Classic Zinc Finger"/>
    <property type="match status" value="2"/>
</dbReference>
<dbReference type="Proteomes" id="UP000597762">
    <property type="component" value="Unassembled WGS sequence"/>
</dbReference>
<evidence type="ECO:0000256" key="2">
    <source>
        <dbReference type="ARBA" id="ARBA00006991"/>
    </source>
</evidence>
<gene>
    <name evidence="12" type="ORF">SPHA_24714</name>
</gene>
<sequence>MLPEIQANRYSPTLPSLTTRSSPATVLFISNRSDDTNNKFLLPLRSSTTLLARVYRSCFSEQVSCQTVQNQLVVIAGIPFGSSMMQTDDPYMFMRGNESFSPNVFPDPKSTTAPASTSTTTPSNPGIVPLDKKPFKCSHCSKAFLYSSSLTAHEMMMHRSDLPYECRDCGRRFSLNTHLERHQMIHTGAEGGHLTKRQKREFGVNEARNATPKRPCRDGTLPRCTHQHGCDAYSVLDLEQKALSKNVNLPPPFIEIY</sequence>
<protein>
    <submittedName>
        <fullName evidence="12">KRAB</fullName>
    </submittedName>
</protein>
<feature type="domain" description="C2H2-type" evidence="11">
    <location>
        <begin position="135"/>
        <end position="163"/>
    </location>
</feature>
<accession>A0A812BSY7</accession>
<dbReference type="EMBL" id="CAHIKZ030000927">
    <property type="protein sequence ID" value="CAE1245427.1"/>
    <property type="molecule type" value="Genomic_DNA"/>
</dbReference>
<evidence type="ECO:0000313" key="13">
    <source>
        <dbReference type="Proteomes" id="UP000597762"/>
    </source>
</evidence>
<dbReference type="InterPro" id="IPR050331">
    <property type="entry name" value="Zinc_finger"/>
</dbReference>
<dbReference type="FunFam" id="3.30.160.60:FF:001009">
    <property type="entry name" value="Zinc finger protein 26"/>
    <property type="match status" value="1"/>
</dbReference>
<dbReference type="Pfam" id="PF00096">
    <property type="entry name" value="zf-C2H2"/>
    <property type="match status" value="2"/>
</dbReference>
<keyword evidence="4" id="KW-0677">Repeat</keyword>
<evidence type="ECO:0000259" key="11">
    <source>
        <dbReference type="PROSITE" id="PS50157"/>
    </source>
</evidence>
<dbReference type="OrthoDB" id="427030at2759"/>
<evidence type="ECO:0000256" key="9">
    <source>
        <dbReference type="PROSITE-ProRule" id="PRU00042"/>
    </source>
</evidence>
<evidence type="ECO:0000256" key="7">
    <source>
        <dbReference type="ARBA" id="ARBA00023125"/>
    </source>
</evidence>
<dbReference type="AlphaFoldDB" id="A0A812BSY7"/>
<feature type="domain" description="C2H2-type" evidence="11">
    <location>
        <begin position="164"/>
        <end position="191"/>
    </location>
</feature>
<name>A0A812BSY7_ACAPH</name>
<keyword evidence="6" id="KW-0862">Zinc</keyword>
<keyword evidence="3" id="KW-0479">Metal-binding</keyword>
<dbReference type="GO" id="GO:0010468">
    <property type="term" value="P:regulation of gene expression"/>
    <property type="evidence" value="ECO:0007669"/>
    <property type="project" value="TreeGrafter"/>
</dbReference>
<evidence type="ECO:0000256" key="1">
    <source>
        <dbReference type="ARBA" id="ARBA00004123"/>
    </source>
</evidence>
<keyword evidence="13" id="KW-1185">Reference proteome</keyword>
<feature type="region of interest" description="Disordered" evidence="10">
    <location>
        <begin position="103"/>
        <end position="128"/>
    </location>
</feature>
<proteinExistence type="inferred from homology"/>
<organism evidence="12 13">
    <name type="scientific">Acanthosepion pharaonis</name>
    <name type="common">Pharaoh cuttlefish</name>
    <name type="synonym">Sepia pharaonis</name>
    <dbReference type="NCBI Taxonomy" id="158019"/>
    <lineage>
        <taxon>Eukaryota</taxon>
        <taxon>Metazoa</taxon>
        <taxon>Spiralia</taxon>
        <taxon>Lophotrochozoa</taxon>
        <taxon>Mollusca</taxon>
        <taxon>Cephalopoda</taxon>
        <taxon>Coleoidea</taxon>
        <taxon>Decapodiformes</taxon>
        <taxon>Sepiida</taxon>
        <taxon>Sepiina</taxon>
        <taxon>Sepiidae</taxon>
        <taxon>Acanthosepion</taxon>
    </lineage>
</organism>
<dbReference type="GO" id="GO:0008270">
    <property type="term" value="F:zinc ion binding"/>
    <property type="evidence" value="ECO:0007669"/>
    <property type="project" value="UniProtKB-KW"/>
</dbReference>
<keyword evidence="8" id="KW-0539">Nucleus</keyword>
<keyword evidence="5 9" id="KW-0863">Zinc-finger</keyword>
<comment type="subcellular location">
    <subcellularLocation>
        <location evidence="1">Nucleus</location>
    </subcellularLocation>
</comment>
<dbReference type="InterPro" id="IPR036236">
    <property type="entry name" value="Znf_C2H2_sf"/>
</dbReference>
<dbReference type="PANTHER" id="PTHR16515">
    <property type="entry name" value="PR DOMAIN ZINC FINGER PROTEIN"/>
    <property type="match status" value="1"/>
</dbReference>